<comment type="catalytic activity">
    <reaction evidence="27">
        <text>13,14-dihydro-15-oxo-PGF2alpha + NADP(+) = 15-oxoprostaglandin F2alpha + NADPH + H(+)</text>
        <dbReference type="Rhea" id="RHEA:50588"/>
        <dbReference type="ChEBI" id="CHEBI:15378"/>
        <dbReference type="ChEBI" id="CHEBI:57783"/>
        <dbReference type="ChEBI" id="CHEBI:58349"/>
        <dbReference type="ChEBI" id="CHEBI:133374"/>
        <dbReference type="ChEBI" id="CHEBI:133409"/>
    </reaction>
    <physiologicalReaction direction="right-to-left" evidence="27">
        <dbReference type="Rhea" id="RHEA:50590"/>
    </physiologicalReaction>
</comment>
<evidence type="ECO:0000256" key="21">
    <source>
        <dbReference type="ARBA" id="ARBA00047617"/>
    </source>
</evidence>
<dbReference type="PANTHER" id="PTHR43205">
    <property type="entry name" value="PROSTAGLANDIN REDUCTASE"/>
    <property type="match status" value="1"/>
</dbReference>
<dbReference type="PANTHER" id="PTHR43205:SF7">
    <property type="entry name" value="PROSTAGLANDIN REDUCTASE 1"/>
    <property type="match status" value="1"/>
</dbReference>
<accession>A0AAW1UZI1</accession>
<comment type="catalytic activity">
    <reaction evidence="32">
        <text>13,14-dihydro-15-oxo-prostaglandin E1 + NADP(+) = 15-oxoprostaglandin E1 + NADPH + H(+)</text>
        <dbReference type="Rhea" id="RHEA:50584"/>
        <dbReference type="ChEBI" id="CHEBI:15378"/>
        <dbReference type="ChEBI" id="CHEBI:57401"/>
        <dbReference type="ChEBI" id="CHEBI:57783"/>
        <dbReference type="ChEBI" id="CHEBI:58349"/>
        <dbReference type="ChEBI" id="CHEBI:133408"/>
    </reaction>
    <physiologicalReaction direction="right-to-left" evidence="32">
        <dbReference type="Rhea" id="RHEA:50586"/>
    </physiologicalReaction>
</comment>
<keyword evidence="11" id="KW-0521">NADP</keyword>
<dbReference type="InterPro" id="IPR045010">
    <property type="entry name" value="MDR_fam"/>
</dbReference>
<dbReference type="EC" id="1.3.1.48" evidence="4"/>
<dbReference type="Proteomes" id="UP001431783">
    <property type="component" value="Unassembled WGS sequence"/>
</dbReference>
<evidence type="ECO:0000256" key="20">
    <source>
        <dbReference type="ARBA" id="ARBA00047461"/>
    </source>
</evidence>
<keyword evidence="14" id="KW-0443">Lipid metabolism</keyword>
<dbReference type="GO" id="GO:0047522">
    <property type="term" value="F:15-oxoprostaglandin 13-reductase [NAD(P)+] activity"/>
    <property type="evidence" value="ECO:0007669"/>
    <property type="project" value="UniProtKB-EC"/>
</dbReference>
<protein>
    <recommendedName>
        <fullName evidence="6">Prostaglandin reductase 1</fullName>
        <ecNumber evidence="4">1.3.1.48</ecNumber>
        <ecNumber evidence="5">1.3.1.74</ecNumber>
    </recommendedName>
    <alternativeName>
        <fullName evidence="19">15-oxoprostaglandin 13-reductase</fullName>
    </alternativeName>
    <alternativeName>
        <fullName evidence="17">Dithiolethione-inducible gene 1 protein</fullName>
    </alternativeName>
    <alternativeName>
        <fullName evidence="16">Leukotriene B4 12-hydroxydehydrogenase</fullName>
    </alternativeName>
    <alternativeName>
        <fullName evidence="18">NAD(P)H-dependent alkenal/one oxidoreductase</fullName>
    </alternativeName>
</protein>
<comment type="catalytic activity">
    <reaction evidence="26">
        <text>nonan-2-one + NADP(+) = (3E)-nonen-2-one + NADPH + H(+)</text>
        <dbReference type="Rhea" id="RHEA:50616"/>
        <dbReference type="ChEBI" id="CHEBI:15378"/>
        <dbReference type="ChEBI" id="CHEBI:57783"/>
        <dbReference type="ChEBI" id="CHEBI:58349"/>
        <dbReference type="ChEBI" id="CHEBI:77927"/>
        <dbReference type="ChEBI" id="CHEBI:133457"/>
    </reaction>
    <physiologicalReaction direction="right-to-left" evidence="26">
        <dbReference type="Rhea" id="RHEA:50618"/>
    </physiologicalReaction>
</comment>
<evidence type="ECO:0000256" key="27">
    <source>
        <dbReference type="ARBA" id="ARBA00048290"/>
    </source>
</evidence>
<keyword evidence="37" id="KW-1185">Reference proteome</keyword>
<evidence type="ECO:0000256" key="5">
    <source>
        <dbReference type="ARBA" id="ARBA00012410"/>
    </source>
</evidence>
<evidence type="ECO:0000256" key="34">
    <source>
        <dbReference type="ARBA" id="ARBA00049368"/>
    </source>
</evidence>
<keyword evidence="13" id="KW-0560">Oxidoreductase</keyword>
<dbReference type="Gene3D" id="3.90.180.10">
    <property type="entry name" value="Medium-chain alcohol dehydrogenases, catalytic domain"/>
    <property type="match status" value="1"/>
</dbReference>
<evidence type="ECO:0000313" key="37">
    <source>
        <dbReference type="Proteomes" id="UP001431783"/>
    </source>
</evidence>
<evidence type="ECO:0000256" key="1">
    <source>
        <dbReference type="ARBA" id="ARBA00004496"/>
    </source>
</evidence>
<comment type="similarity">
    <text evidence="2">Belongs to the NADP-dependent oxidoreductase L4BD family.</text>
</comment>
<keyword evidence="12" id="KW-0007">Acetylation</keyword>
<evidence type="ECO:0000259" key="35">
    <source>
        <dbReference type="SMART" id="SM00829"/>
    </source>
</evidence>
<evidence type="ECO:0000313" key="36">
    <source>
        <dbReference type="EMBL" id="KAK9886590.1"/>
    </source>
</evidence>
<evidence type="ECO:0000256" key="7">
    <source>
        <dbReference type="ARBA" id="ARBA00022490"/>
    </source>
</evidence>
<dbReference type="Pfam" id="PF16884">
    <property type="entry name" value="ADH_N_2"/>
    <property type="match status" value="1"/>
</dbReference>
<dbReference type="EMBL" id="JARQZJ010000101">
    <property type="protein sequence ID" value="KAK9886590.1"/>
    <property type="molecule type" value="Genomic_DNA"/>
</dbReference>
<dbReference type="InterPro" id="IPR013149">
    <property type="entry name" value="ADH-like_C"/>
</dbReference>
<evidence type="ECO:0000256" key="6">
    <source>
        <dbReference type="ARBA" id="ARBA00020651"/>
    </source>
</evidence>
<evidence type="ECO:0000256" key="31">
    <source>
        <dbReference type="ARBA" id="ARBA00049068"/>
    </source>
</evidence>
<keyword evidence="15" id="KW-0379">Hydroxylation</keyword>
<dbReference type="InterPro" id="IPR020843">
    <property type="entry name" value="ER"/>
</dbReference>
<evidence type="ECO:0000256" key="11">
    <source>
        <dbReference type="ARBA" id="ARBA00022857"/>
    </source>
</evidence>
<comment type="catalytic activity">
    <reaction evidence="28">
        <text>4-hydroxynonanal + NADP(+) = (E)-4-hydroxynon-2-enal + NADPH + H(+)</text>
        <dbReference type="Rhea" id="RHEA:64736"/>
        <dbReference type="ChEBI" id="CHEBI:15378"/>
        <dbReference type="ChEBI" id="CHEBI:57783"/>
        <dbReference type="ChEBI" id="CHEBI:58349"/>
        <dbReference type="ChEBI" id="CHEBI:58968"/>
        <dbReference type="ChEBI" id="CHEBI:156112"/>
    </reaction>
    <physiologicalReaction direction="right-to-left" evidence="28">
        <dbReference type="Rhea" id="RHEA:64738"/>
    </physiologicalReaction>
</comment>
<evidence type="ECO:0000256" key="17">
    <source>
        <dbReference type="ARBA" id="ARBA00032255"/>
    </source>
</evidence>
<comment type="catalytic activity">
    <reaction evidence="21">
        <text>decanal + NADP(+) = (2E)-decenal + NADPH + H(+)</text>
        <dbReference type="Rhea" id="RHEA:50612"/>
        <dbReference type="ChEBI" id="CHEBI:15378"/>
        <dbReference type="ChEBI" id="CHEBI:31457"/>
        <dbReference type="ChEBI" id="CHEBI:57783"/>
        <dbReference type="ChEBI" id="CHEBI:58349"/>
        <dbReference type="ChEBI" id="CHEBI:133455"/>
    </reaction>
    <physiologicalReaction direction="right-to-left" evidence="21">
        <dbReference type="Rhea" id="RHEA:50614"/>
    </physiologicalReaction>
</comment>
<evidence type="ECO:0000256" key="12">
    <source>
        <dbReference type="ARBA" id="ARBA00022990"/>
    </source>
</evidence>
<dbReference type="SMART" id="SM00829">
    <property type="entry name" value="PKS_ER"/>
    <property type="match status" value="1"/>
</dbReference>
<dbReference type="Pfam" id="PF00107">
    <property type="entry name" value="ADH_zinc_N"/>
    <property type="match status" value="1"/>
</dbReference>
<keyword evidence="10" id="KW-0276">Fatty acid metabolism</keyword>
<dbReference type="InterPro" id="IPR011032">
    <property type="entry name" value="GroES-like_sf"/>
</dbReference>
<comment type="catalytic activity">
    <reaction evidence="33">
        <text>an n-alkanal + NADP(+) = an alk-2-enal + NADPH + H(+)</text>
        <dbReference type="Rhea" id="RHEA:13737"/>
        <dbReference type="ChEBI" id="CHEBI:12834"/>
        <dbReference type="ChEBI" id="CHEBI:13757"/>
        <dbReference type="ChEBI" id="CHEBI:15378"/>
        <dbReference type="ChEBI" id="CHEBI:57783"/>
        <dbReference type="ChEBI" id="CHEBI:58349"/>
        <dbReference type="EC" id="1.3.1.74"/>
    </reaction>
    <physiologicalReaction direction="right-to-left" evidence="33">
        <dbReference type="Rhea" id="RHEA:13739"/>
    </physiologicalReaction>
</comment>
<evidence type="ECO:0000256" key="13">
    <source>
        <dbReference type="ARBA" id="ARBA00023002"/>
    </source>
</evidence>
<evidence type="ECO:0000256" key="33">
    <source>
        <dbReference type="ARBA" id="ARBA00049179"/>
    </source>
</evidence>
<dbReference type="EC" id="1.3.1.74" evidence="5"/>
<dbReference type="GO" id="GO:0006693">
    <property type="term" value="P:prostaglandin metabolic process"/>
    <property type="evidence" value="ECO:0007669"/>
    <property type="project" value="UniProtKB-KW"/>
</dbReference>
<comment type="caution">
    <text evidence="36">The sequence shown here is derived from an EMBL/GenBank/DDBJ whole genome shotgun (WGS) entry which is preliminary data.</text>
</comment>
<evidence type="ECO:0000256" key="26">
    <source>
        <dbReference type="ARBA" id="ARBA00048066"/>
    </source>
</evidence>
<evidence type="ECO:0000256" key="8">
    <source>
        <dbReference type="ARBA" id="ARBA00022501"/>
    </source>
</evidence>
<evidence type="ECO:0000256" key="18">
    <source>
        <dbReference type="ARBA" id="ARBA00032297"/>
    </source>
</evidence>
<comment type="catalytic activity">
    <reaction evidence="22">
        <text>pentan-2-one + NADP(+) = (E)-pent-3-en-2-one + NADPH + H(+)</text>
        <dbReference type="Rhea" id="RHEA:50788"/>
        <dbReference type="ChEBI" id="CHEBI:15378"/>
        <dbReference type="ChEBI" id="CHEBI:16472"/>
        <dbReference type="ChEBI" id="CHEBI:57783"/>
        <dbReference type="ChEBI" id="CHEBI:58349"/>
        <dbReference type="ChEBI" id="CHEBI:145276"/>
    </reaction>
    <physiologicalReaction direction="right-to-left" evidence="22">
        <dbReference type="Rhea" id="RHEA:50790"/>
    </physiologicalReaction>
</comment>
<comment type="catalytic activity">
    <reaction evidence="24">
        <text>13,14-dihydro-15-oxo-prostaglandin F1alpha + NADP(+) = 15-oxoprostaglandin F1alpha + NADPH + H(+)</text>
        <dbReference type="Rhea" id="RHEA:50592"/>
        <dbReference type="ChEBI" id="CHEBI:15378"/>
        <dbReference type="ChEBI" id="CHEBI:57783"/>
        <dbReference type="ChEBI" id="CHEBI:58349"/>
        <dbReference type="ChEBI" id="CHEBI:79072"/>
        <dbReference type="ChEBI" id="CHEBI:133411"/>
    </reaction>
    <physiologicalReaction direction="right-to-left" evidence="24">
        <dbReference type="Rhea" id="RHEA:50594"/>
    </physiologicalReaction>
</comment>
<dbReference type="GO" id="GO:0005737">
    <property type="term" value="C:cytoplasm"/>
    <property type="evidence" value="ECO:0007669"/>
    <property type="project" value="UniProtKB-SubCell"/>
</dbReference>
<dbReference type="SUPFAM" id="SSF51735">
    <property type="entry name" value="NAD(P)-binding Rossmann-fold domains"/>
    <property type="match status" value="1"/>
</dbReference>
<feature type="domain" description="Enoyl reductase (ER)" evidence="35">
    <location>
        <begin position="60"/>
        <end position="371"/>
    </location>
</feature>
<dbReference type="CDD" id="cd08294">
    <property type="entry name" value="leukotriene_B4_DH_like"/>
    <property type="match status" value="1"/>
</dbReference>
<evidence type="ECO:0000256" key="19">
    <source>
        <dbReference type="ARBA" id="ARBA00033119"/>
    </source>
</evidence>
<organism evidence="36 37">
    <name type="scientific">Henosepilachna vigintioctopunctata</name>
    <dbReference type="NCBI Taxonomy" id="420089"/>
    <lineage>
        <taxon>Eukaryota</taxon>
        <taxon>Metazoa</taxon>
        <taxon>Ecdysozoa</taxon>
        <taxon>Arthropoda</taxon>
        <taxon>Hexapoda</taxon>
        <taxon>Insecta</taxon>
        <taxon>Pterygota</taxon>
        <taxon>Neoptera</taxon>
        <taxon>Endopterygota</taxon>
        <taxon>Coleoptera</taxon>
        <taxon>Polyphaga</taxon>
        <taxon>Cucujiformia</taxon>
        <taxon>Coccinelloidea</taxon>
        <taxon>Coccinellidae</taxon>
        <taxon>Epilachninae</taxon>
        <taxon>Epilachnini</taxon>
        <taxon>Henosepilachna</taxon>
    </lineage>
</organism>
<evidence type="ECO:0000256" key="32">
    <source>
        <dbReference type="ARBA" id="ARBA00049070"/>
    </source>
</evidence>
<evidence type="ECO:0000256" key="28">
    <source>
        <dbReference type="ARBA" id="ARBA00048387"/>
    </source>
</evidence>
<evidence type="ECO:0000256" key="9">
    <source>
        <dbReference type="ARBA" id="ARBA00022553"/>
    </source>
</evidence>
<comment type="catalytic activity">
    <reaction evidence="20">
        <text>octanal + NADP(+) = (2E)-octenal + NADPH + H(+)</text>
        <dbReference type="Rhea" id="RHEA:50780"/>
        <dbReference type="ChEBI" id="CHEBI:15378"/>
        <dbReference type="ChEBI" id="CHEBI:17935"/>
        <dbReference type="ChEBI" id="CHEBI:57783"/>
        <dbReference type="ChEBI" id="CHEBI:58349"/>
        <dbReference type="ChEBI" id="CHEBI:61748"/>
    </reaction>
    <physiologicalReaction direction="right-to-left" evidence="20">
        <dbReference type="Rhea" id="RHEA:50782"/>
    </physiologicalReaction>
</comment>
<comment type="catalytic activity">
    <reaction evidence="34">
        <text>hexanal + NADP(+) = (E)-hex-2-enal + NADPH + H(+)</text>
        <dbReference type="Rhea" id="RHEA:50776"/>
        <dbReference type="ChEBI" id="CHEBI:15378"/>
        <dbReference type="ChEBI" id="CHEBI:28913"/>
        <dbReference type="ChEBI" id="CHEBI:57783"/>
        <dbReference type="ChEBI" id="CHEBI:58349"/>
        <dbReference type="ChEBI" id="CHEBI:88528"/>
    </reaction>
    <physiologicalReaction direction="right-to-left" evidence="34">
        <dbReference type="Rhea" id="RHEA:50778"/>
    </physiologicalReaction>
</comment>
<comment type="catalytic activity">
    <reaction evidence="23">
        <text>leukotriene B4 + NADP(+) = 12-oxo-leukotriene B4 + NADPH + H(+)</text>
        <dbReference type="Rhea" id="RHEA:50608"/>
        <dbReference type="ChEBI" id="CHEBI:15378"/>
        <dbReference type="ChEBI" id="CHEBI:57461"/>
        <dbReference type="ChEBI" id="CHEBI:57783"/>
        <dbReference type="ChEBI" id="CHEBI:58349"/>
        <dbReference type="ChEBI" id="CHEBI:133309"/>
    </reaction>
    <physiologicalReaction direction="left-to-right" evidence="23">
        <dbReference type="Rhea" id="RHEA:50609"/>
    </physiologicalReaction>
</comment>
<comment type="catalytic activity">
    <reaction evidence="31">
        <text>(5S,12S)-dihydroxy-(6E,10E,12E,14Z)-eicosatetraenoate + NADP(+) = 12-oxo-(5S)-hydroxy-(6E,8E,10E,14Z)-eicosatetraenoate + NADPH + H(+)</text>
        <dbReference type="Rhea" id="RHEA:51212"/>
        <dbReference type="ChEBI" id="CHEBI:15378"/>
        <dbReference type="ChEBI" id="CHEBI:57783"/>
        <dbReference type="ChEBI" id="CHEBI:58349"/>
        <dbReference type="ChEBI" id="CHEBI:133974"/>
        <dbReference type="ChEBI" id="CHEBI:133975"/>
    </reaction>
    <physiologicalReaction direction="left-to-right" evidence="31">
        <dbReference type="Rhea" id="RHEA:51213"/>
    </physiologicalReaction>
</comment>
<evidence type="ECO:0000256" key="30">
    <source>
        <dbReference type="ARBA" id="ARBA00048953"/>
    </source>
</evidence>
<proteinExistence type="inferred from homology"/>
<keyword evidence="9" id="KW-0597">Phosphoprotein</keyword>
<dbReference type="FunFam" id="3.40.50.720:FF:000121">
    <property type="entry name" value="Prostaglandin reductase 2"/>
    <property type="match status" value="1"/>
</dbReference>
<evidence type="ECO:0000256" key="4">
    <source>
        <dbReference type="ARBA" id="ARBA00011981"/>
    </source>
</evidence>
<reference evidence="36 37" key="1">
    <citation type="submission" date="2023-03" db="EMBL/GenBank/DDBJ databases">
        <title>Genome insight into feeding habits of ladybird beetles.</title>
        <authorList>
            <person name="Li H.-S."/>
            <person name="Huang Y.-H."/>
            <person name="Pang H."/>
        </authorList>
    </citation>
    <scope>NUCLEOTIDE SEQUENCE [LARGE SCALE GENOMIC DNA]</scope>
    <source>
        <strain evidence="36">SYSU_2023b</strain>
        <tissue evidence="36">Whole body</tissue>
    </source>
</reference>
<evidence type="ECO:0000256" key="22">
    <source>
        <dbReference type="ARBA" id="ARBA00047742"/>
    </source>
</evidence>
<comment type="catalytic activity">
    <reaction evidence="29">
        <text>20-hydroxy-leukotriene B4 + NADP(+) = 12-oxo-20-hydroxy-leukotriene B4 + NADPH + H(+)</text>
        <dbReference type="Rhea" id="RHEA:51208"/>
        <dbReference type="ChEBI" id="CHEBI:15378"/>
        <dbReference type="ChEBI" id="CHEBI:57460"/>
        <dbReference type="ChEBI" id="CHEBI:57783"/>
        <dbReference type="ChEBI" id="CHEBI:58349"/>
        <dbReference type="ChEBI" id="CHEBI:133346"/>
    </reaction>
    <physiologicalReaction direction="left-to-right" evidence="29">
        <dbReference type="Rhea" id="RHEA:51209"/>
    </physiologicalReaction>
</comment>
<dbReference type="GO" id="GO:0032440">
    <property type="term" value="F:2-alkenal reductase [NAD(P)H] activity"/>
    <property type="evidence" value="ECO:0007669"/>
    <property type="project" value="UniProtKB-EC"/>
</dbReference>
<dbReference type="Gene3D" id="3.40.50.720">
    <property type="entry name" value="NAD(P)-binding Rossmann-like Domain"/>
    <property type="match status" value="1"/>
</dbReference>
<dbReference type="InterPro" id="IPR041694">
    <property type="entry name" value="ADH_N_2"/>
</dbReference>
<dbReference type="InterPro" id="IPR014190">
    <property type="entry name" value="PTGR1"/>
</dbReference>
<dbReference type="SUPFAM" id="SSF50129">
    <property type="entry name" value="GroES-like"/>
    <property type="match status" value="2"/>
</dbReference>
<sequence>MSINNVQRIVSHIRSGQFRILNDVLRSHTCVYNSKAYLSSAGTVTGQKFILQNKFKGFPKESDVKLLEEELPALQDGQFLCESVYISVDPYQRAYYQRVGDVVLGSQVARIIDSKNPRYPVGKHVIGNYGWKTHHILDDSPSRLGFSTVIIPESVNQPLSYFLGILGMPGVTANFGLLEICQPKHGETVVVTGAAGAVGSLVGQIAKIKGCRVIGVVGSNEKGDWITKDLGFDGFINYKEDNFSKLLTKQAPNGVDCYFDNVGGEISTQIMRQMNLYGRISVCGAIAVYNSTKDEAKASIVQTPMVFKQLKMEGFLVNRWLNRWNEAVNENAQWLKEGKLKSRETITKGFENTFQAFTDMLKGVNFGKAIVEL</sequence>
<evidence type="ECO:0000256" key="15">
    <source>
        <dbReference type="ARBA" id="ARBA00023278"/>
    </source>
</evidence>
<keyword evidence="7" id="KW-0963">Cytoplasm</keyword>
<evidence type="ECO:0000256" key="14">
    <source>
        <dbReference type="ARBA" id="ARBA00023098"/>
    </source>
</evidence>
<evidence type="ECO:0000256" key="10">
    <source>
        <dbReference type="ARBA" id="ARBA00022832"/>
    </source>
</evidence>
<comment type="catalytic activity">
    <reaction evidence="30">
        <text>6-trans-leukotriene B4 + NADP(+) = 12-oxo-(5S)-hydroxy-(6E,8E,10E,14Z)-eicosatetraenoate + NADPH + H(+)</text>
        <dbReference type="Rhea" id="RHEA:51204"/>
        <dbReference type="ChEBI" id="CHEBI:15378"/>
        <dbReference type="ChEBI" id="CHEBI:57783"/>
        <dbReference type="ChEBI" id="CHEBI:58349"/>
        <dbReference type="ChEBI" id="CHEBI:90723"/>
        <dbReference type="ChEBI" id="CHEBI:133974"/>
    </reaction>
    <physiologicalReaction direction="left-to-right" evidence="30">
        <dbReference type="Rhea" id="RHEA:51205"/>
    </physiologicalReaction>
</comment>
<evidence type="ECO:0000256" key="29">
    <source>
        <dbReference type="ARBA" id="ARBA00048591"/>
    </source>
</evidence>
<evidence type="ECO:0000256" key="25">
    <source>
        <dbReference type="ARBA" id="ARBA00047903"/>
    </source>
</evidence>
<keyword evidence="8" id="KW-0644">Prostaglandin metabolism</keyword>
<comment type="subcellular location">
    <subcellularLocation>
        <location evidence="1">Cytoplasm</location>
    </subcellularLocation>
</comment>
<gene>
    <name evidence="36" type="ORF">WA026_017517</name>
</gene>
<name>A0AAW1UZI1_9CUCU</name>
<evidence type="ECO:0000256" key="3">
    <source>
        <dbReference type="ARBA" id="ARBA00011852"/>
    </source>
</evidence>
<dbReference type="InterPro" id="IPR036291">
    <property type="entry name" value="NAD(P)-bd_dom_sf"/>
</dbReference>
<evidence type="ECO:0000256" key="24">
    <source>
        <dbReference type="ARBA" id="ARBA00047878"/>
    </source>
</evidence>
<evidence type="ECO:0000256" key="23">
    <source>
        <dbReference type="ARBA" id="ARBA00047871"/>
    </source>
</evidence>
<comment type="subunit">
    <text evidence="3">Monomer or homodimer.</text>
</comment>
<comment type="catalytic activity">
    <reaction evidence="25">
        <text>dodecanal + NADP(+) = (2E)-dodecenal + NADPH + H(+)</text>
        <dbReference type="Rhea" id="RHEA:50784"/>
        <dbReference type="ChEBI" id="CHEBI:15378"/>
        <dbReference type="ChEBI" id="CHEBI:27836"/>
        <dbReference type="ChEBI" id="CHEBI:57783"/>
        <dbReference type="ChEBI" id="CHEBI:58349"/>
        <dbReference type="ChEBI" id="CHEBI:133741"/>
    </reaction>
    <physiologicalReaction direction="right-to-left" evidence="25">
        <dbReference type="Rhea" id="RHEA:50786"/>
    </physiologicalReaction>
</comment>
<dbReference type="AlphaFoldDB" id="A0AAW1UZI1"/>
<evidence type="ECO:0000256" key="16">
    <source>
        <dbReference type="ARBA" id="ARBA00031851"/>
    </source>
</evidence>
<evidence type="ECO:0000256" key="2">
    <source>
        <dbReference type="ARBA" id="ARBA00010460"/>
    </source>
</evidence>